<dbReference type="SUPFAM" id="SSF55874">
    <property type="entry name" value="ATPase domain of HSP90 chaperone/DNA topoisomerase II/histidine kinase"/>
    <property type="match status" value="1"/>
</dbReference>
<sequence length="440" mass="50635">MNEWIFFNLIIIIVCFFLSLAIDYINKLYLSKNKTRSWLWSMLLFMIGVVFWLFGVFLESGFIAVSFSLVLMAHIHYYLGFNSVLAEKIRQKSFGVIILWGVFIIVSSVFYMVPQKVMAWLHWVGLMIVDIAMIIELLKGVKSRYFIFKIPGLISAFISLFVVVFRILSLKSQDTIITEVVDNTWLWLMVSIGCVFIVINIVSMNMAYVLILFRKRKKEKDEICQIITHDLNHLISEMCMELNSVQKDANLKDERIERLLTATNVMRDSLYNVLRWMLNDFGVQIGNLSKISLKYAVNKVIEDLKLNIDRKRIQIVFRNELDFEVSINILVFDAIVRNLLENAIKYSKTEGVVFIDFGLKEKNIFLTIEDMGIGMNKQKLRQLNYDEVDFGIVGPYGETGNGLGISIIKKMISANNGTMLFSSDYGVGTKVIVSLPSDDL</sequence>
<keyword evidence="7" id="KW-0902">Two-component regulatory system</keyword>
<dbReference type="Proteomes" id="UP000248079">
    <property type="component" value="Unassembled WGS sequence"/>
</dbReference>
<keyword evidence="11" id="KW-1185">Reference proteome</keyword>
<evidence type="ECO:0000313" key="10">
    <source>
        <dbReference type="EMBL" id="PXY01676.1"/>
    </source>
</evidence>
<keyword evidence="3" id="KW-0808">Transferase</keyword>
<evidence type="ECO:0000256" key="5">
    <source>
        <dbReference type="ARBA" id="ARBA00022777"/>
    </source>
</evidence>
<dbReference type="GO" id="GO:0030295">
    <property type="term" value="F:protein kinase activator activity"/>
    <property type="evidence" value="ECO:0007669"/>
    <property type="project" value="TreeGrafter"/>
</dbReference>
<feature type="transmembrane region" description="Helical" evidence="8">
    <location>
        <begin position="145"/>
        <end position="165"/>
    </location>
</feature>
<dbReference type="EMBL" id="QFLI01000003">
    <property type="protein sequence ID" value="PXY01676.1"/>
    <property type="molecule type" value="Genomic_DNA"/>
</dbReference>
<dbReference type="AlphaFoldDB" id="A0A2V3ZZC0"/>
<dbReference type="GO" id="GO:0005524">
    <property type="term" value="F:ATP binding"/>
    <property type="evidence" value="ECO:0007669"/>
    <property type="project" value="UniProtKB-KW"/>
</dbReference>
<feature type="transmembrane region" description="Helical" evidence="8">
    <location>
        <begin position="6"/>
        <end position="25"/>
    </location>
</feature>
<dbReference type="InterPro" id="IPR036890">
    <property type="entry name" value="HATPase_C_sf"/>
</dbReference>
<dbReference type="SMART" id="SM00387">
    <property type="entry name" value="HATPase_c"/>
    <property type="match status" value="1"/>
</dbReference>
<dbReference type="InterPro" id="IPR004358">
    <property type="entry name" value="Sig_transdc_His_kin-like_C"/>
</dbReference>
<dbReference type="Pfam" id="PF02518">
    <property type="entry name" value="HATPase_c"/>
    <property type="match status" value="1"/>
</dbReference>
<dbReference type="InterPro" id="IPR050351">
    <property type="entry name" value="BphY/WalK/GraS-like"/>
</dbReference>
<proteinExistence type="predicted"/>
<accession>A0A2V3ZZC0</accession>
<keyword evidence="6" id="KW-0067">ATP-binding</keyword>
<feature type="transmembrane region" description="Helical" evidence="8">
    <location>
        <begin position="61"/>
        <end position="81"/>
    </location>
</feature>
<dbReference type="OrthoDB" id="9804645at2"/>
<dbReference type="Gene3D" id="3.30.565.10">
    <property type="entry name" value="Histidine kinase-like ATPase, C-terminal domain"/>
    <property type="match status" value="1"/>
</dbReference>
<name>A0A2V3ZZC0_9BACT</name>
<keyword evidence="8" id="KW-0472">Membrane</keyword>
<evidence type="ECO:0000256" key="7">
    <source>
        <dbReference type="ARBA" id="ARBA00023012"/>
    </source>
</evidence>
<dbReference type="GO" id="GO:0000156">
    <property type="term" value="F:phosphorelay response regulator activity"/>
    <property type="evidence" value="ECO:0007669"/>
    <property type="project" value="TreeGrafter"/>
</dbReference>
<evidence type="ECO:0000256" key="2">
    <source>
        <dbReference type="ARBA" id="ARBA00012438"/>
    </source>
</evidence>
<evidence type="ECO:0000256" key="4">
    <source>
        <dbReference type="ARBA" id="ARBA00022741"/>
    </source>
</evidence>
<evidence type="ECO:0000256" key="3">
    <source>
        <dbReference type="ARBA" id="ARBA00022679"/>
    </source>
</evidence>
<comment type="catalytic activity">
    <reaction evidence="1">
        <text>ATP + protein L-histidine = ADP + protein N-phospho-L-histidine.</text>
        <dbReference type="EC" id="2.7.13.3"/>
    </reaction>
</comment>
<dbReference type="InterPro" id="IPR003594">
    <property type="entry name" value="HATPase_dom"/>
</dbReference>
<dbReference type="GO" id="GO:0007234">
    <property type="term" value="P:osmosensory signaling via phosphorelay pathway"/>
    <property type="evidence" value="ECO:0007669"/>
    <property type="project" value="TreeGrafter"/>
</dbReference>
<dbReference type="PANTHER" id="PTHR42878">
    <property type="entry name" value="TWO-COMPONENT HISTIDINE KINASE"/>
    <property type="match status" value="1"/>
</dbReference>
<dbReference type="RefSeq" id="WP_110360485.1">
    <property type="nucleotide sequence ID" value="NZ_QFLI01000003.1"/>
</dbReference>
<dbReference type="PROSITE" id="PS50109">
    <property type="entry name" value="HIS_KIN"/>
    <property type="match status" value="1"/>
</dbReference>
<dbReference type="EC" id="2.7.13.3" evidence="2"/>
<dbReference type="GO" id="GO:0004673">
    <property type="term" value="F:protein histidine kinase activity"/>
    <property type="evidence" value="ECO:0007669"/>
    <property type="project" value="UniProtKB-EC"/>
</dbReference>
<evidence type="ECO:0000256" key="1">
    <source>
        <dbReference type="ARBA" id="ARBA00000085"/>
    </source>
</evidence>
<dbReference type="PRINTS" id="PR00344">
    <property type="entry name" value="BCTRLSENSOR"/>
</dbReference>
<feature type="transmembrane region" description="Helical" evidence="8">
    <location>
        <begin position="185"/>
        <end position="213"/>
    </location>
</feature>
<protein>
    <recommendedName>
        <fullName evidence="2">histidine kinase</fullName>
        <ecNumber evidence="2">2.7.13.3</ecNumber>
    </recommendedName>
</protein>
<evidence type="ECO:0000256" key="8">
    <source>
        <dbReference type="SAM" id="Phobius"/>
    </source>
</evidence>
<feature type="domain" description="Histidine kinase" evidence="9">
    <location>
        <begin position="226"/>
        <end position="439"/>
    </location>
</feature>
<keyword evidence="8" id="KW-0812">Transmembrane</keyword>
<keyword evidence="8" id="KW-1133">Transmembrane helix</keyword>
<gene>
    <name evidence="10" type="ORF">DF185_09415</name>
</gene>
<dbReference type="PANTHER" id="PTHR42878:SF7">
    <property type="entry name" value="SENSOR HISTIDINE KINASE GLRK"/>
    <property type="match status" value="1"/>
</dbReference>
<evidence type="ECO:0000256" key="6">
    <source>
        <dbReference type="ARBA" id="ARBA00022840"/>
    </source>
</evidence>
<evidence type="ECO:0000313" key="11">
    <source>
        <dbReference type="Proteomes" id="UP000248079"/>
    </source>
</evidence>
<keyword evidence="5" id="KW-0418">Kinase</keyword>
<feature type="transmembrane region" description="Helical" evidence="8">
    <location>
        <begin position="37"/>
        <end position="55"/>
    </location>
</feature>
<feature type="transmembrane region" description="Helical" evidence="8">
    <location>
        <begin position="119"/>
        <end position="138"/>
    </location>
</feature>
<evidence type="ECO:0000259" key="9">
    <source>
        <dbReference type="PROSITE" id="PS50109"/>
    </source>
</evidence>
<comment type="caution">
    <text evidence="10">The sequence shown here is derived from an EMBL/GenBank/DDBJ whole genome shotgun (WGS) entry which is preliminary data.</text>
</comment>
<feature type="transmembrane region" description="Helical" evidence="8">
    <location>
        <begin position="93"/>
        <end position="113"/>
    </location>
</feature>
<reference evidence="10 11" key="1">
    <citation type="submission" date="2018-05" db="EMBL/GenBank/DDBJ databases">
        <title>Marinifilum breve JC075T sp. nov., a marine bacterium isolated from Yongle Blue Hole in the South China Sea.</title>
        <authorList>
            <person name="Fu T."/>
        </authorList>
    </citation>
    <scope>NUCLEOTIDE SEQUENCE [LARGE SCALE GENOMIC DNA]</scope>
    <source>
        <strain evidence="10 11">JC075</strain>
    </source>
</reference>
<dbReference type="InterPro" id="IPR005467">
    <property type="entry name" value="His_kinase_dom"/>
</dbReference>
<keyword evidence="4" id="KW-0547">Nucleotide-binding</keyword>
<organism evidence="10 11">
    <name type="scientific">Marinifilum breve</name>
    <dbReference type="NCBI Taxonomy" id="2184082"/>
    <lineage>
        <taxon>Bacteria</taxon>
        <taxon>Pseudomonadati</taxon>
        <taxon>Bacteroidota</taxon>
        <taxon>Bacteroidia</taxon>
        <taxon>Marinilabiliales</taxon>
        <taxon>Marinifilaceae</taxon>
    </lineage>
</organism>